<feature type="signal peptide" evidence="2">
    <location>
        <begin position="1"/>
        <end position="20"/>
    </location>
</feature>
<protein>
    <submittedName>
        <fullName evidence="4">Outer membrane protein</fullName>
    </submittedName>
</protein>
<accession>A0ABV8CDP0</accession>
<evidence type="ECO:0000313" key="4">
    <source>
        <dbReference type="EMBL" id="MFC3908264.1"/>
    </source>
</evidence>
<keyword evidence="5" id="KW-1185">Reference proteome</keyword>
<dbReference type="Gene3D" id="2.40.160.20">
    <property type="match status" value="1"/>
</dbReference>
<dbReference type="InterPro" id="IPR011250">
    <property type="entry name" value="OMP/PagP_B-barrel"/>
</dbReference>
<dbReference type="EMBL" id="JBHSAB010000004">
    <property type="protein sequence ID" value="MFC3908264.1"/>
    <property type="molecule type" value="Genomic_DNA"/>
</dbReference>
<keyword evidence="1 2" id="KW-0732">Signal</keyword>
<reference evidence="5" key="1">
    <citation type="journal article" date="2019" name="Int. J. Syst. Evol. Microbiol.">
        <title>The Global Catalogue of Microorganisms (GCM) 10K type strain sequencing project: providing services to taxonomists for standard genome sequencing and annotation.</title>
        <authorList>
            <consortium name="The Broad Institute Genomics Platform"/>
            <consortium name="The Broad Institute Genome Sequencing Center for Infectious Disease"/>
            <person name="Wu L."/>
            <person name="Ma J."/>
        </authorList>
    </citation>
    <scope>NUCLEOTIDE SEQUENCE [LARGE SCALE GENOMIC DNA]</scope>
    <source>
        <strain evidence="5">CCUG 59858</strain>
    </source>
</reference>
<feature type="chain" id="PRO_5047185048" evidence="2">
    <location>
        <begin position="21"/>
        <end position="248"/>
    </location>
</feature>
<dbReference type="SUPFAM" id="SSF56925">
    <property type="entry name" value="OMPA-like"/>
    <property type="match status" value="1"/>
</dbReference>
<dbReference type="RefSeq" id="WP_382341377.1">
    <property type="nucleotide sequence ID" value="NZ_JBHSAB010000004.1"/>
</dbReference>
<sequence length="248" mass="26975">MNYKTLILGATCLLSFQATAGSMGDILPSCSKVITFSGGPAWYNEGRSQTIQLQEDVTKYYQAQSSTKALATGEIFFGVSSPLSETFSGQLGLAVAHNGSASQRGFIWEDADPNFSNYRYDYNISNTRITVKGKLLSATPYPWLNPYISAGAGIGFNKADNFSITPLIYQEVAAPPFASNTETAFSYTAGAGLQFPLNPNWQAGIGYEFADWGKSQLNRASNQTMNTGPKLSHFYTHELQISLTYIIG</sequence>
<organism evidence="4 5">
    <name type="scientific">Legionella dresdenensis</name>
    <dbReference type="NCBI Taxonomy" id="450200"/>
    <lineage>
        <taxon>Bacteria</taxon>
        <taxon>Pseudomonadati</taxon>
        <taxon>Pseudomonadota</taxon>
        <taxon>Gammaproteobacteria</taxon>
        <taxon>Legionellales</taxon>
        <taxon>Legionellaceae</taxon>
        <taxon>Legionella</taxon>
    </lineage>
</organism>
<evidence type="ECO:0000313" key="5">
    <source>
        <dbReference type="Proteomes" id="UP001595758"/>
    </source>
</evidence>
<evidence type="ECO:0000256" key="1">
    <source>
        <dbReference type="ARBA" id="ARBA00022729"/>
    </source>
</evidence>
<comment type="caution">
    <text evidence="4">The sequence shown here is derived from an EMBL/GenBank/DDBJ whole genome shotgun (WGS) entry which is preliminary data.</text>
</comment>
<name>A0ABV8CDP0_9GAMM</name>
<feature type="domain" description="Outer membrane protein beta-barrel" evidence="3">
    <location>
        <begin position="60"/>
        <end position="245"/>
    </location>
</feature>
<evidence type="ECO:0000259" key="3">
    <source>
        <dbReference type="Pfam" id="PF13505"/>
    </source>
</evidence>
<dbReference type="Pfam" id="PF13505">
    <property type="entry name" value="OMP_b-brl"/>
    <property type="match status" value="1"/>
</dbReference>
<gene>
    <name evidence="4" type="ORF">ACFORL_04135</name>
</gene>
<dbReference type="InterPro" id="IPR027385">
    <property type="entry name" value="Beta-barrel_OMP"/>
</dbReference>
<dbReference type="Proteomes" id="UP001595758">
    <property type="component" value="Unassembled WGS sequence"/>
</dbReference>
<proteinExistence type="predicted"/>
<evidence type="ECO:0000256" key="2">
    <source>
        <dbReference type="SAM" id="SignalP"/>
    </source>
</evidence>